<feature type="compositionally biased region" description="Acidic residues" evidence="1">
    <location>
        <begin position="41"/>
        <end position="51"/>
    </location>
</feature>
<feature type="region of interest" description="Disordered" evidence="1">
    <location>
        <begin position="37"/>
        <end position="181"/>
    </location>
</feature>
<sequence>MVRPQWTRTSKKVINVKEDDKEEEEVPTYIKSRSGKKVMNFEEDDEEEEEAPAYIKTKSGRRYMGGSKGPMGGQGSSRSKGMVKMSAIKITRVHREEEDEEEEEAAAEEEGQEEEVEENKVEEEEEKEVEEEQSSTGEPVQSSSSDEQGQGAPNVKTTVGAGWRKGLGKVVQKPVKGAKRV</sequence>
<feature type="compositionally biased region" description="Acidic residues" evidence="1">
    <location>
        <begin position="97"/>
        <end position="133"/>
    </location>
</feature>
<evidence type="ECO:0000256" key="1">
    <source>
        <dbReference type="SAM" id="MobiDB-lite"/>
    </source>
</evidence>
<reference evidence="2 3" key="1">
    <citation type="journal article" date="2018" name="Nat. Ecol. Evol.">
        <title>Pezizomycetes genomes reveal the molecular basis of ectomycorrhizal truffle lifestyle.</title>
        <authorList>
            <person name="Murat C."/>
            <person name="Payen T."/>
            <person name="Noel B."/>
            <person name="Kuo A."/>
            <person name="Morin E."/>
            <person name="Chen J."/>
            <person name="Kohler A."/>
            <person name="Krizsan K."/>
            <person name="Balestrini R."/>
            <person name="Da Silva C."/>
            <person name="Montanini B."/>
            <person name="Hainaut M."/>
            <person name="Levati E."/>
            <person name="Barry K.W."/>
            <person name="Belfiori B."/>
            <person name="Cichocki N."/>
            <person name="Clum A."/>
            <person name="Dockter R.B."/>
            <person name="Fauchery L."/>
            <person name="Guy J."/>
            <person name="Iotti M."/>
            <person name="Le Tacon F."/>
            <person name="Lindquist E.A."/>
            <person name="Lipzen A."/>
            <person name="Malagnac F."/>
            <person name="Mello A."/>
            <person name="Molinier V."/>
            <person name="Miyauchi S."/>
            <person name="Poulain J."/>
            <person name="Riccioni C."/>
            <person name="Rubini A."/>
            <person name="Sitrit Y."/>
            <person name="Splivallo R."/>
            <person name="Traeger S."/>
            <person name="Wang M."/>
            <person name="Zifcakova L."/>
            <person name="Wipf D."/>
            <person name="Zambonelli A."/>
            <person name="Paolocci F."/>
            <person name="Nowrousian M."/>
            <person name="Ottonello S."/>
            <person name="Baldrian P."/>
            <person name="Spatafora J.W."/>
            <person name="Henrissat B."/>
            <person name="Nagy L.G."/>
            <person name="Aury J.M."/>
            <person name="Wincker P."/>
            <person name="Grigoriev I.V."/>
            <person name="Bonfante P."/>
            <person name="Martin F.M."/>
        </authorList>
    </citation>
    <scope>NUCLEOTIDE SEQUENCE [LARGE SCALE GENOMIC DNA]</scope>
    <source>
        <strain evidence="2 3">ATCC MYA-4762</strain>
    </source>
</reference>
<keyword evidence="3" id="KW-1185">Reference proteome</keyword>
<gene>
    <name evidence="2" type="ORF">L211DRAFT_902144</name>
</gene>
<dbReference type="EMBL" id="ML121625">
    <property type="protein sequence ID" value="RPB18504.1"/>
    <property type="molecule type" value="Genomic_DNA"/>
</dbReference>
<dbReference type="AlphaFoldDB" id="A0A3N4L6H5"/>
<proteinExistence type="predicted"/>
<dbReference type="Proteomes" id="UP000267821">
    <property type="component" value="Unassembled WGS sequence"/>
</dbReference>
<name>A0A3N4L6H5_9PEZI</name>
<dbReference type="InParanoid" id="A0A3N4L6H5"/>
<organism evidence="2 3">
    <name type="scientific">Terfezia boudieri ATCC MYA-4762</name>
    <dbReference type="NCBI Taxonomy" id="1051890"/>
    <lineage>
        <taxon>Eukaryota</taxon>
        <taxon>Fungi</taxon>
        <taxon>Dikarya</taxon>
        <taxon>Ascomycota</taxon>
        <taxon>Pezizomycotina</taxon>
        <taxon>Pezizomycetes</taxon>
        <taxon>Pezizales</taxon>
        <taxon>Pezizaceae</taxon>
        <taxon>Terfezia</taxon>
    </lineage>
</organism>
<feature type="compositionally biased region" description="Gly residues" evidence="1">
    <location>
        <begin position="66"/>
        <end position="75"/>
    </location>
</feature>
<accession>A0A3N4L6H5</accession>
<evidence type="ECO:0000313" key="3">
    <source>
        <dbReference type="Proteomes" id="UP000267821"/>
    </source>
</evidence>
<protein>
    <submittedName>
        <fullName evidence="2">Uncharacterized protein</fullName>
    </submittedName>
</protein>
<evidence type="ECO:0000313" key="2">
    <source>
        <dbReference type="EMBL" id="RPB18504.1"/>
    </source>
</evidence>
<feature type="compositionally biased region" description="Polar residues" evidence="1">
    <location>
        <begin position="134"/>
        <end position="148"/>
    </location>
</feature>